<accession>A0A6G1QT85</accession>
<dbReference type="InterPro" id="IPR006594">
    <property type="entry name" value="LisH"/>
</dbReference>
<evidence type="ECO:0000256" key="6">
    <source>
        <dbReference type="ARBA" id="ARBA00022701"/>
    </source>
</evidence>
<keyword evidence="9 15" id="KW-0221">Differentiation</keyword>
<evidence type="ECO:0000256" key="8">
    <source>
        <dbReference type="ARBA" id="ARBA00022776"/>
    </source>
</evidence>
<keyword evidence="1 15" id="KW-0813">Transport</keyword>
<dbReference type="GO" id="GO:0048312">
    <property type="term" value="P:intracellular distribution of mitochondria"/>
    <property type="evidence" value="ECO:0007669"/>
    <property type="project" value="TreeGrafter"/>
</dbReference>
<evidence type="ECO:0000256" key="11">
    <source>
        <dbReference type="ARBA" id="ARBA00023054"/>
    </source>
</evidence>
<dbReference type="GO" id="GO:0000132">
    <property type="term" value="P:establishment of mitotic spindle orientation"/>
    <property type="evidence" value="ECO:0007669"/>
    <property type="project" value="UniProtKB-UniRule"/>
</dbReference>
<keyword evidence="8 15" id="KW-0498">Mitosis</keyword>
<name>A0A6G1QT85_CHAAH</name>
<dbReference type="Gene3D" id="2.130.10.10">
    <property type="entry name" value="YVTN repeat-like/Quinoprotein amine dehydrogenase"/>
    <property type="match status" value="1"/>
</dbReference>
<gene>
    <name evidence="15" type="primary">PAFAH1B1</name>
    <name evidence="15" type="synonym">LIS1</name>
    <name evidence="19" type="ORF">EXN66_Car021395</name>
</gene>
<keyword evidence="6 15" id="KW-0493">Microtubule</keyword>
<dbReference type="InterPro" id="IPR019775">
    <property type="entry name" value="WD40_repeat_CS"/>
</dbReference>
<dbReference type="InterPro" id="IPR037190">
    <property type="entry name" value="LIS1_N"/>
</dbReference>
<dbReference type="PROSITE" id="PS51823">
    <property type="entry name" value="CLU"/>
    <property type="match status" value="1"/>
</dbReference>
<dbReference type="InterPro" id="IPR036322">
    <property type="entry name" value="WD40_repeat_dom_sf"/>
</dbReference>
<keyword evidence="5 15" id="KW-0132">Cell division</keyword>
<feature type="repeat" description="WD" evidence="16">
    <location>
        <begin position="1715"/>
        <end position="1756"/>
    </location>
</feature>
<evidence type="ECO:0000256" key="10">
    <source>
        <dbReference type="ARBA" id="ARBA00022902"/>
    </source>
</evidence>
<evidence type="ECO:0000313" key="19">
    <source>
        <dbReference type="EMBL" id="KAF3705704.1"/>
    </source>
</evidence>
<reference evidence="20" key="2">
    <citation type="submission" date="2019-02" db="EMBL/GenBank/DDBJ databases">
        <title>Opniocepnalus argus Var Kimnra genome.</title>
        <authorList>
            <person name="Zhou C."/>
            <person name="Xiao S."/>
        </authorList>
    </citation>
    <scope>NUCLEOTIDE SEQUENCE [LARGE SCALE GENOMIC DNA]</scope>
</reference>
<keyword evidence="3 15" id="KW-0963">Cytoplasm</keyword>
<keyword evidence="11 15" id="KW-0175">Coiled coil</keyword>
<dbReference type="FunFam" id="1.20.960.30:FF:000002">
    <property type="entry name" value="Platelet-activating factor acetylhydrolase ib"/>
    <property type="match status" value="1"/>
</dbReference>
<dbReference type="Gene3D" id="1.20.960.30">
    <property type="match status" value="1"/>
</dbReference>
<keyword evidence="4 16" id="KW-0853">WD repeat</keyword>
<dbReference type="Pfam" id="PF13374">
    <property type="entry name" value="TPR_10"/>
    <property type="match status" value="1"/>
</dbReference>
<feature type="region of interest" description="Disordered" evidence="17">
    <location>
        <begin position="28"/>
        <end position="49"/>
    </location>
</feature>
<evidence type="ECO:0000256" key="4">
    <source>
        <dbReference type="ARBA" id="ARBA00022574"/>
    </source>
</evidence>
<dbReference type="SMART" id="SM00667">
    <property type="entry name" value="LisH"/>
    <property type="match status" value="1"/>
</dbReference>
<feature type="repeat" description="WD" evidence="16">
    <location>
        <begin position="1861"/>
        <end position="1895"/>
    </location>
</feature>
<feature type="repeat" description="WD" evidence="16">
    <location>
        <begin position="1819"/>
        <end position="1860"/>
    </location>
</feature>
<dbReference type="PRINTS" id="PR00320">
    <property type="entry name" value="GPROTEINBRPT"/>
</dbReference>
<dbReference type="PROSITE" id="PS50294">
    <property type="entry name" value="WD_REPEATS_REGION"/>
    <property type="match status" value="6"/>
</dbReference>
<dbReference type="GO" id="GO:0005874">
    <property type="term" value="C:microtubule"/>
    <property type="evidence" value="ECO:0007669"/>
    <property type="project" value="UniProtKB-KW"/>
</dbReference>
<comment type="subunit">
    <text evidence="15">Can self-associate. Interacts with dynein, dynactin, NDE1 and NDEL1.</text>
</comment>
<feature type="compositionally biased region" description="Basic and acidic residues" evidence="17">
    <location>
        <begin position="448"/>
        <end position="461"/>
    </location>
</feature>
<feature type="repeat" description="WD" evidence="16">
    <location>
        <begin position="1631"/>
        <end position="1672"/>
    </location>
</feature>
<dbReference type="GO" id="GO:0048854">
    <property type="term" value="P:brain morphogenesis"/>
    <property type="evidence" value="ECO:0007669"/>
    <property type="project" value="UniProtKB-ARBA"/>
</dbReference>
<organism evidence="19 20">
    <name type="scientific">Channa argus</name>
    <name type="common">Northern snakehead</name>
    <name type="synonym">Ophicephalus argus</name>
    <dbReference type="NCBI Taxonomy" id="215402"/>
    <lineage>
        <taxon>Eukaryota</taxon>
        <taxon>Metazoa</taxon>
        <taxon>Chordata</taxon>
        <taxon>Craniata</taxon>
        <taxon>Vertebrata</taxon>
        <taxon>Euteleostomi</taxon>
        <taxon>Actinopterygii</taxon>
        <taxon>Neopterygii</taxon>
        <taxon>Teleostei</taxon>
        <taxon>Neoteleostei</taxon>
        <taxon>Acanthomorphata</taxon>
        <taxon>Anabantaria</taxon>
        <taxon>Anabantiformes</taxon>
        <taxon>Channoidei</taxon>
        <taxon>Channidae</taxon>
        <taxon>Channa</taxon>
    </lineage>
</organism>
<dbReference type="InterPro" id="IPR033646">
    <property type="entry name" value="CLU-central"/>
</dbReference>
<comment type="similarity">
    <text evidence="15">Belongs to the WD repeat LIS1/nudF family.</text>
</comment>
<dbReference type="Gene3D" id="1.25.40.10">
    <property type="entry name" value="Tetratricopeptide repeat domain"/>
    <property type="match status" value="1"/>
</dbReference>
<evidence type="ECO:0000256" key="16">
    <source>
        <dbReference type="PROSITE-ProRule" id="PRU00221"/>
    </source>
</evidence>
<sequence>MGNVVQCCVTLSNYFKCQDVLAQEEVERSPLLSSEDSECDSPSVSNEAGVTNPALEPEHFVFPDIILSSNPGGDVTLVEPMVCLLVSEEEEGRGELGDEGQERSNTGRSMGYSEVETQTERETQIGMGVQTQTDSLAEVQTQTERLVCNKETVEGEVNAISNRDTSKEMEEHKIRGEFEQVTLLLDAQTYTQTSQQRLIETAPNELSETLNNLRDPVSFKVGEEFKLEGHLIHEHDFQTELKEELNLDEGDVFRLQQNNIVAKDTTNSAWMEQYTLRTKEDVKDKKINVASESTPVTLTEFNMNNMDESVAAVASHQSPTKNSKSNMNIVENFDTVECCVTSPQHNEAMGLVNISEKEPNIIATETNINNSEDHADEAYQSFLNAKHTQCPENLLPPKRGKDDANTVLPQLGEECAPVKQMTLFLVDKMFLPQPHVKALLSQDEESSENDRTEESDADKKKQPSIREIVDLQETNLTVRVQLPGAECFELQVSGEMLVAELHQMLMDHEITCHRTCFSLHLGGTTLDSLTELRSLQTVRDGAVIKMVEESETVGRRRSSEKDSLYLSPPEYILPGSKDRPLFPLQPTRDDRKPLQCLRVLTMSSWNPPPGYRKMHGDLMYLTVMTMEDRELNITSCTRGFYLNQVQQHPYERVAVPFQVFTWTAHHGDHTLDCVRAEERHAGHMGQDELTSVQSRDWNEELQGCKELPRSSHQERLHRERSFFKTNSDFVAAATQGAVAVVDGNIVPLNPGEAPHMQMFIWNNIFFSLGFNILDHYSPLGGNTAAHAAAICDLRGAQGYTSVDIKGLHTLGTAVVDYRGTRVIAQTIVPGILEKNQEQSVVYGSNDYGKTVFTHSRFLELLDKTSKPLRLQRHQVLDHNNTPVELCSGVETKGLLGNDGRPYILDLLRTFPPDLNFQFSQIEVAGEAVPLECQHFGYPQRHPHGLASLRPELIEAFVQHRYELYVKMVSVGLSQLGEKDKATEQREDLVCTATANADIEFQKQDIIMKACQAVGSVSDSCFDIRFNPDVCSPGVRFPSECVAEVRRQRQLLWDAAAFLLSNQIPAVLRDCLDYTGVVMDGATLTAALHQRGVNVRYLGTLLRELDGGEERYRLSHIQRISVSEVIVRSAKHIFGTYLQDVEPAAFSAAVSHFLNCLLSSASCFPDSRSDELLSRRRSRRRRSHRSRVTLLTDSTWARLTPSELWGRISESIDEVIEKHNLQRISLLREMAIKTGIQVQLREYAFESRNRPVFIEEDIVNMFPVVKHLKFTSTVAAQLVQHAEVAVQQGLLSEGYELISQALTLFSSVCGVLHEDVCMCLRLLGRLSYILGEHADALSYQEKAVMSSERVQGVDHPQTIQDYVSSSIHRKNHHLLATVNESKGEFRSALQHEKEAYSIYKSQVGVNHTSTMESSEYLKSLTQQAVVLQKAINHICSNTASASIPPPKFSRPSLPTILQQLNLTCEILLIPLSANEIADLRTEWKGKEKAMDTSGHSENRAIADYLRSNGYEEAYSTFKKEAELDMNEEVDKKYAGLLEKKWTSVIRLQKKVMELESKLNEAKEEMTHGVPVGQKRDPKEWIPRPPERYALSGHRAPVTRVIFHPVFSVMVTASEDATIKVWDYEAGDFERTLKGHTDSVQDISFDQTGKLLASCSADMSIKLWDFQAFECIRTMHGHDHNVSSVAIMPNGDHIVSASRDKTIKMWEVATGYCVKTFTGHREWVRMVRPNQDGSLIASCSNDQTVRVWVVASKECKAELREHEHVVECIAWAPDSAHPTILEATGLESKKSGKSGPFLLSGSRDKTIKMWDVSTGICLMTLVGHDNWVRGVLFHPGGRFIVSCADDKTIRIWDYKNKRCMKTLCAHEHFVTSLDFHKTAPYVVTGSVDQTVKVWECR</sequence>
<dbReference type="GO" id="GO:0005813">
    <property type="term" value="C:centrosome"/>
    <property type="evidence" value="ECO:0007669"/>
    <property type="project" value="UniProtKB-SubCell"/>
</dbReference>
<evidence type="ECO:0000256" key="17">
    <source>
        <dbReference type="SAM" id="MobiDB-lite"/>
    </source>
</evidence>
<evidence type="ECO:0000313" key="20">
    <source>
        <dbReference type="Proteomes" id="UP000503349"/>
    </source>
</evidence>
<dbReference type="FunFam" id="2.130.10.10:FF:000038">
    <property type="entry name" value="Lissencephaly-1 homolog B"/>
    <property type="match status" value="1"/>
</dbReference>
<dbReference type="OrthoDB" id="674604at2759"/>
<keyword evidence="7" id="KW-0677">Repeat</keyword>
<dbReference type="GO" id="GO:0030154">
    <property type="term" value="P:cell differentiation"/>
    <property type="evidence" value="ECO:0007669"/>
    <property type="project" value="UniProtKB-KW"/>
</dbReference>
<keyword evidence="10 15" id="KW-0524">Neurogenesis</keyword>
<dbReference type="InterPro" id="IPR001680">
    <property type="entry name" value="WD40_rpt"/>
</dbReference>
<dbReference type="Pfam" id="PF24951">
    <property type="entry name" value="LisH_PAC1"/>
    <property type="match status" value="1"/>
</dbReference>
<dbReference type="GO" id="GO:0051301">
    <property type="term" value="P:cell division"/>
    <property type="evidence" value="ECO:0007669"/>
    <property type="project" value="UniProtKB-KW"/>
</dbReference>
<dbReference type="InterPro" id="IPR027523">
    <property type="entry name" value="CLU_prot"/>
</dbReference>
<dbReference type="CDD" id="cd00200">
    <property type="entry name" value="WD40"/>
    <property type="match status" value="1"/>
</dbReference>
<evidence type="ECO:0000256" key="5">
    <source>
        <dbReference type="ARBA" id="ARBA00022618"/>
    </source>
</evidence>
<dbReference type="GO" id="GO:0005875">
    <property type="term" value="C:microtubule associated complex"/>
    <property type="evidence" value="ECO:0007669"/>
    <property type="project" value="UniProtKB-UniRule"/>
</dbReference>
<evidence type="ECO:0000256" key="14">
    <source>
        <dbReference type="ARBA" id="ARBA00046915"/>
    </source>
</evidence>
<evidence type="ECO:0000256" key="7">
    <source>
        <dbReference type="ARBA" id="ARBA00022737"/>
    </source>
</evidence>
<dbReference type="Pfam" id="PF12807">
    <property type="entry name" value="eIF3_p135"/>
    <property type="match status" value="1"/>
</dbReference>
<dbReference type="GO" id="GO:0051012">
    <property type="term" value="P:microtubule sliding"/>
    <property type="evidence" value="ECO:0007669"/>
    <property type="project" value="UniProtKB-UniRule"/>
</dbReference>
<evidence type="ECO:0000256" key="15">
    <source>
        <dbReference type="HAMAP-Rule" id="MF_03141"/>
    </source>
</evidence>
<dbReference type="InterPro" id="IPR011990">
    <property type="entry name" value="TPR-like_helical_dom_sf"/>
</dbReference>
<dbReference type="InterPro" id="IPR017252">
    <property type="entry name" value="Dynein_regulator_LIS1"/>
</dbReference>
<dbReference type="SUPFAM" id="SSF103107">
    <property type="entry name" value="Hypothetical protein c14orf129, hspc210"/>
    <property type="match status" value="1"/>
</dbReference>
<dbReference type="PROSITE" id="PS50082">
    <property type="entry name" value="WD_REPEATS_2"/>
    <property type="match status" value="7"/>
</dbReference>
<feature type="region of interest" description="Disordered" evidence="17">
    <location>
        <begin position="439"/>
        <end position="464"/>
    </location>
</feature>
<comment type="subcellular location">
    <subcellularLocation>
        <location evidence="15">Cytoplasm</location>
        <location evidence="15">Cytoskeleton</location>
    </subcellularLocation>
    <subcellularLocation>
        <location evidence="15">Cytoplasm</location>
        <location evidence="15">Cytoskeleton</location>
        <location evidence="15">Microtubule organizing center</location>
        <location evidence="15">Centrosome</location>
    </subcellularLocation>
    <text evidence="15">Localizes to the plus end of microtubules and to the centrosome.</text>
</comment>
<dbReference type="InterPro" id="IPR020472">
    <property type="entry name" value="WD40_PAC1"/>
</dbReference>
<evidence type="ECO:0000256" key="1">
    <source>
        <dbReference type="ARBA" id="ARBA00022448"/>
    </source>
</evidence>
<evidence type="ECO:0000259" key="18">
    <source>
        <dbReference type="PROSITE" id="PS51823"/>
    </source>
</evidence>
<feature type="repeat" description="WD" evidence="16">
    <location>
        <begin position="1792"/>
        <end position="1818"/>
    </location>
</feature>
<comment type="caution">
    <text evidence="15">Lacks conserved residue(s) required for the propagation of feature annotation.</text>
</comment>
<protein>
    <recommendedName>
        <fullName evidence="15">Lissencephaly-1 homolog</fullName>
    </recommendedName>
</protein>
<comment type="subunit">
    <text evidence="14">Can self-associate. Component of the cytosolic PAF-AH (I) heterotetrameric enzyme, which is composed of PAFAH1B1 (beta), PAFAH1B2 (alpha2) and PAFAH1B3 (alpha1) subunits. The catalytic activity of the enzyme resides in the alpha1 (PAFAH1B3) and alpha2 (PAFAH1B2) subunits, whereas the beta subunit (PAFAH1B1) has regulatory activity. Trimer formation is not essential for the catalytic activity. Interacts with dynein, dynactin, nde1 and ndel1.</text>
</comment>
<dbReference type="InterPro" id="IPR025697">
    <property type="entry name" value="CLU_dom"/>
</dbReference>
<dbReference type="EMBL" id="CM015733">
    <property type="protein sequence ID" value="KAF3705704.1"/>
    <property type="molecule type" value="Genomic_DNA"/>
</dbReference>
<dbReference type="PANTHER" id="PTHR12601:SF10">
    <property type="entry name" value="CLUSTERED MITOCHONDRIA PROTEIN HOMOLOG"/>
    <property type="match status" value="1"/>
</dbReference>
<dbReference type="SUPFAM" id="SSF48452">
    <property type="entry name" value="TPR-like"/>
    <property type="match status" value="1"/>
</dbReference>
<proteinExistence type="inferred from homology"/>
<comment type="domain">
    <text evidence="15">Dimerization mediated by the LisH domain may be required to activate dynein.</text>
</comment>
<dbReference type="GO" id="GO:0070840">
    <property type="term" value="F:dynein complex binding"/>
    <property type="evidence" value="ECO:0007669"/>
    <property type="project" value="UniProtKB-UniRule"/>
</dbReference>
<dbReference type="PROSITE" id="PS00678">
    <property type="entry name" value="WD_REPEATS_1"/>
    <property type="match status" value="4"/>
</dbReference>
<keyword evidence="12 15" id="KW-0206">Cytoskeleton</keyword>
<dbReference type="CDD" id="cd15466">
    <property type="entry name" value="CLU-central"/>
    <property type="match status" value="1"/>
</dbReference>
<dbReference type="SUPFAM" id="SSF109925">
    <property type="entry name" value="Lissencephaly-1 protein (Lis-1, PAF-AH alpha) N-terminal domain"/>
    <property type="match status" value="1"/>
</dbReference>
<dbReference type="GO" id="GO:0005737">
    <property type="term" value="C:cytoplasm"/>
    <property type="evidence" value="ECO:0007669"/>
    <property type="project" value="UniProtKB-UniRule"/>
</dbReference>
<evidence type="ECO:0000256" key="2">
    <source>
        <dbReference type="ARBA" id="ARBA00022473"/>
    </source>
</evidence>
<dbReference type="PROSITE" id="PS50896">
    <property type="entry name" value="LISH"/>
    <property type="match status" value="1"/>
</dbReference>
<keyword evidence="20" id="KW-1185">Reference proteome</keyword>
<dbReference type="InterPro" id="IPR056795">
    <property type="entry name" value="PAC1-like_LisH-like_dom"/>
</dbReference>
<dbReference type="InterPro" id="IPR015943">
    <property type="entry name" value="WD40/YVTN_repeat-like_dom_sf"/>
</dbReference>
<dbReference type="HAMAP" id="MF_03141">
    <property type="entry name" value="lis1"/>
    <property type="match status" value="1"/>
</dbReference>
<evidence type="ECO:0000256" key="9">
    <source>
        <dbReference type="ARBA" id="ARBA00022782"/>
    </source>
</evidence>
<comment type="function">
    <text evidence="15">Positively regulates the activity of the minus-end directed microtubule motor protein dynein. May enhance dynein-mediated microtubule sliding by targeting dynein to the microtubule plus end. Required for several dynein- and microtubule-dependent processes such as the maintenance of Golgi integrity, the peripheral transport of microtubule fragments and the coupling of the nucleus and centrosome. May be required for proliferation of neuronal precursors and neuronal migration.</text>
</comment>
<feature type="region of interest" description="Disordered" evidence="17">
    <location>
        <begin position="89"/>
        <end position="114"/>
    </location>
</feature>
<feature type="compositionally biased region" description="Basic and acidic residues" evidence="17">
    <location>
        <begin position="93"/>
        <end position="102"/>
    </location>
</feature>
<evidence type="ECO:0000256" key="12">
    <source>
        <dbReference type="ARBA" id="ARBA00023212"/>
    </source>
</evidence>
<feature type="domain" description="Clu" evidence="18">
    <location>
        <begin position="673"/>
        <end position="917"/>
    </location>
</feature>
<keyword evidence="13 15" id="KW-0131">Cell cycle</keyword>
<feature type="repeat" description="WD" evidence="16">
    <location>
        <begin position="1589"/>
        <end position="1630"/>
    </location>
</feature>
<reference evidence="19 20" key="1">
    <citation type="submission" date="2019-02" db="EMBL/GenBank/DDBJ databases">
        <title>Opniocepnalus argus genome.</title>
        <authorList>
            <person name="Zhou C."/>
            <person name="Xiao S."/>
        </authorList>
    </citation>
    <scope>NUCLEOTIDE SEQUENCE [LARGE SCALE GENOMIC DNA]</scope>
    <source>
        <strain evidence="19">OARG1902GOOAL</strain>
        <tissue evidence="19">Muscle</tissue>
    </source>
</reference>
<dbReference type="Proteomes" id="UP000503349">
    <property type="component" value="Chromosome 22"/>
</dbReference>
<dbReference type="InterPro" id="IPR023231">
    <property type="entry name" value="GSKIP_dom_sf"/>
</dbReference>
<feature type="compositionally biased region" description="Polar residues" evidence="17">
    <location>
        <begin position="40"/>
        <end position="49"/>
    </location>
</feature>
<evidence type="ECO:0000256" key="13">
    <source>
        <dbReference type="ARBA" id="ARBA00023306"/>
    </source>
</evidence>
<dbReference type="Pfam" id="PF00400">
    <property type="entry name" value="WD40"/>
    <property type="match status" value="7"/>
</dbReference>
<keyword evidence="2 15" id="KW-0217">Developmental protein</keyword>
<dbReference type="Pfam" id="PF13236">
    <property type="entry name" value="CLU"/>
    <property type="match status" value="1"/>
</dbReference>
<dbReference type="GO" id="GO:0003729">
    <property type="term" value="F:mRNA binding"/>
    <property type="evidence" value="ECO:0007669"/>
    <property type="project" value="TreeGrafter"/>
</dbReference>
<evidence type="ECO:0000256" key="3">
    <source>
        <dbReference type="ARBA" id="ARBA00022490"/>
    </source>
</evidence>
<feature type="repeat" description="WD" evidence="16">
    <location>
        <begin position="1673"/>
        <end position="1714"/>
    </location>
</feature>
<dbReference type="SMART" id="SM00320">
    <property type="entry name" value="WD40"/>
    <property type="match status" value="7"/>
</dbReference>
<dbReference type="SUPFAM" id="SSF50978">
    <property type="entry name" value="WD40 repeat-like"/>
    <property type="match status" value="1"/>
</dbReference>
<dbReference type="PANTHER" id="PTHR12601">
    <property type="entry name" value="EUKARYOTIC TRANSLATION INITIATION FACTOR 3 SUBUNIT EIF-3"/>
    <property type="match status" value="1"/>
</dbReference>